<gene>
    <name evidence="2" type="primary">amaP</name>
    <name evidence="2" type="ORF">P3G67_31015</name>
</gene>
<evidence type="ECO:0000313" key="2">
    <source>
        <dbReference type="EMBL" id="MDF3293569.1"/>
    </source>
</evidence>
<keyword evidence="3" id="KW-1185">Reference proteome</keyword>
<evidence type="ECO:0000256" key="1">
    <source>
        <dbReference type="SAM" id="Phobius"/>
    </source>
</evidence>
<sequence>MRTPVNRTLLCLAGLVLLAVGCAVLIGGLDLPRRWGFALPSWWSYRGPHDVLLDVRARTRYRKEGWWWPAVIGGLAVLAVAALFWLLAQFRHRGPGRMLVHSGEDGDVVLRGRAMEQALAADAAELPGVLGADALLTGGRTRPRVEMRMLLDRFAGPAEVVSELDGRVLAEARTSTGVDWLPAEVRLQAERHRARRVR</sequence>
<dbReference type="RefSeq" id="WP_276096460.1">
    <property type="nucleotide sequence ID" value="NZ_JARJBC010000027.1"/>
</dbReference>
<protein>
    <submittedName>
        <fullName evidence="2">Alkaline shock response membrane anchor protein AmaP</fullName>
    </submittedName>
</protein>
<proteinExistence type="predicted"/>
<comment type="caution">
    <text evidence="2">The sequence shown here is derived from an EMBL/GenBank/DDBJ whole genome shotgun (WGS) entry which is preliminary data.</text>
</comment>
<dbReference type="EMBL" id="JARJBC010000027">
    <property type="protein sequence ID" value="MDF3293569.1"/>
    <property type="molecule type" value="Genomic_DNA"/>
</dbReference>
<dbReference type="NCBIfam" id="NF033218">
    <property type="entry name" value="anchor_AmaP"/>
    <property type="match status" value="1"/>
</dbReference>
<reference evidence="2 3" key="1">
    <citation type="submission" date="2023-03" db="EMBL/GenBank/DDBJ databases">
        <title>Draft genome sequence of Streptomyces sp. RB6PN23 isolated from peat swamp forest in Thailand.</title>
        <authorList>
            <person name="Klaysubun C."/>
            <person name="Duangmal K."/>
        </authorList>
    </citation>
    <scope>NUCLEOTIDE SEQUENCE [LARGE SCALE GENOMIC DNA]</scope>
    <source>
        <strain evidence="2 3">RB6PN23</strain>
    </source>
</reference>
<keyword evidence="1" id="KW-1133">Transmembrane helix</keyword>
<feature type="transmembrane region" description="Helical" evidence="1">
    <location>
        <begin position="66"/>
        <end position="88"/>
    </location>
</feature>
<keyword evidence="1" id="KW-0812">Transmembrane</keyword>
<dbReference type="Proteomes" id="UP001216579">
    <property type="component" value="Unassembled WGS sequence"/>
</dbReference>
<evidence type="ECO:0000313" key="3">
    <source>
        <dbReference type="Proteomes" id="UP001216579"/>
    </source>
</evidence>
<organism evidence="2 3">
    <name type="scientific">Streptomyces silvisoli</name>
    <dbReference type="NCBI Taxonomy" id="3034235"/>
    <lineage>
        <taxon>Bacteria</taxon>
        <taxon>Bacillati</taxon>
        <taxon>Actinomycetota</taxon>
        <taxon>Actinomycetes</taxon>
        <taxon>Kitasatosporales</taxon>
        <taxon>Streptomycetaceae</taxon>
        <taxon>Streptomyces</taxon>
    </lineage>
</organism>
<keyword evidence="1" id="KW-0472">Membrane</keyword>
<dbReference type="PROSITE" id="PS51257">
    <property type="entry name" value="PROKAR_LIPOPROTEIN"/>
    <property type="match status" value="1"/>
</dbReference>
<accession>A0ABT5ZUR8</accession>
<name>A0ABT5ZUR8_9ACTN</name>